<evidence type="ECO:0000256" key="4">
    <source>
        <dbReference type="ARBA" id="ARBA00023136"/>
    </source>
</evidence>
<dbReference type="PANTHER" id="PTHR23501">
    <property type="entry name" value="MAJOR FACILITATOR SUPERFAMILY"/>
    <property type="match status" value="1"/>
</dbReference>
<feature type="transmembrane region" description="Helical" evidence="6">
    <location>
        <begin position="217"/>
        <end position="236"/>
    </location>
</feature>
<evidence type="ECO:0000256" key="6">
    <source>
        <dbReference type="SAM" id="Phobius"/>
    </source>
</evidence>
<dbReference type="InterPro" id="IPR011701">
    <property type="entry name" value="MFS"/>
</dbReference>
<feature type="transmembrane region" description="Helical" evidence="6">
    <location>
        <begin position="383"/>
        <end position="405"/>
    </location>
</feature>
<feature type="transmembrane region" description="Helical" evidence="6">
    <location>
        <begin position="257"/>
        <end position="275"/>
    </location>
</feature>
<feature type="compositionally biased region" description="Basic and acidic residues" evidence="5">
    <location>
        <begin position="479"/>
        <end position="495"/>
    </location>
</feature>
<evidence type="ECO:0000256" key="1">
    <source>
        <dbReference type="ARBA" id="ARBA00004141"/>
    </source>
</evidence>
<dbReference type="Gene3D" id="1.20.1720.10">
    <property type="entry name" value="Multidrug resistance protein D"/>
    <property type="match status" value="1"/>
</dbReference>
<keyword evidence="4 6" id="KW-0472">Membrane</keyword>
<name>A0A2J6T8H9_9HELO</name>
<organism evidence="8 9">
    <name type="scientific">Hyaloscypha bicolor E</name>
    <dbReference type="NCBI Taxonomy" id="1095630"/>
    <lineage>
        <taxon>Eukaryota</taxon>
        <taxon>Fungi</taxon>
        <taxon>Dikarya</taxon>
        <taxon>Ascomycota</taxon>
        <taxon>Pezizomycotina</taxon>
        <taxon>Leotiomycetes</taxon>
        <taxon>Helotiales</taxon>
        <taxon>Hyaloscyphaceae</taxon>
        <taxon>Hyaloscypha</taxon>
        <taxon>Hyaloscypha bicolor</taxon>
    </lineage>
</organism>
<dbReference type="InParanoid" id="A0A2J6T8H9"/>
<comment type="subcellular location">
    <subcellularLocation>
        <location evidence="1">Membrane</location>
        <topology evidence="1">Multi-pass membrane protein</topology>
    </subcellularLocation>
</comment>
<dbReference type="CDD" id="cd17502">
    <property type="entry name" value="MFS_Azr1_MDR_like"/>
    <property type="match status" value="1"/>
</dbReference>
<feature type="region of interest" description="Disordered" evidence="5">
    <location>
        <begin position="479"/>
        <end position="537"/>
    </location>
</feature>
<protein>
    <submittedName>
        <fullName evidence="8">MFS general substrate transporter</fullName>
    </submittedName>
</protein>
<dbReference type="SUPFAM" id="SSF103473">
    <property type="entry name" value="MFS general substrate transporter"/>
    <property type="match status" value="2"/>
</dbReference>
<dbReference type="PROSITE" id="PS50850">
    <property type="entry name" value="MFS"/>
    <property type="match status" value="1"/>
</dbReference>
<dbReference type="FunFam" id="1.20.1720.10:FF:000012">
    <property type="entry name" value="MFS toxin efflux pump (AflT)"/>
    <property type="match status" value="1"/>
</dbReference>
<reference evidence="8 9" key="1">
    <citation type="submission" date="2016-04" db="EMBL/GenBank/DDBJ databases">
        <title>A degradative enzymes factory behind the ericoid mycorrhizal symbiosis.</title>
        <authorList>
            <consortium name="DOE Joint Genome Institute"/>
            <person name="Martino E."/>
            <person name="Morin E."/>
            <person name="Grelet G."/>
            <person name="Kuo A."/>
            <person name="Kohler A."/>
            <person name="Daghino S."/>
            <person name="Barry K."/>
            <person name="Choi C."/>
            <person name="Cichocki N."/>
            <person name="Clum A."/>
            <person name="Copeland A."/>
            <person name="Hainaut M."/>
            <person name="Haridas S."/>
            <person name="Labutti K."/>
            <person name="Lindquist E."/>
            <person name="Lipzen A."/>
            <person name="Khouja H.-R."/>
            <person name="Murat C."/>
            <person name="Ohm R."/>
            <person name="Olson A."/>
            <person name="Spatafora J."/>
            <person name="Veneault-Fourrey C."/>
            <person name="Henrissat B."/>
            <person name="Grigoriev I."/>
            <person name="Martin F."/>
            <person name="Perotto S."/>
        </authorList>
    </citation>
    <scope>NUCLEOTIDE SEQUENCE [LARGE SCALE GENOMIC DNA]</scope>
    <source>
        <strain evidence="8 9">E</strain>
    </source>
</reference>
<evidence type="ECO:0000313" key="8">
    <source>
        <dbReference type="EMBL" id="PMD59324.1"/>
    </source>
</evidence>
<feature type="transmembrane region" description="Helical" evidence="6">
    <location>
        <begin position="287"/>
        <end position="311"/>
    </location>
</feature>
<feature type="transmembrane region" description="Helical" evidence="6">
    <location>
        <begin position="146"/>
        <end position="166"/>
    </location>
</feature>
<dbReference type="AlphaFoldDB" id="A0A2J6T8H9"/>
<dbReference type="GO" id="GO:0022857">
    <property type="term" value="F:transmembrane transporter activity"/>
    <property type="evidence" value="ECO:0007669"/>
    <property type="project" value="InterPro"/>
</dbReference>
<feature type="transmembrane region" description="Helical" evidence="6">
    <location>
        <begin position="58"/>
        <end position="77"/>
    </location>
</feature>
<dbReference type="Gene3D" id="1.20.1250.20">
    <property type="entry name" value="MFS general substrate transporter like domains"/>
    <property type="match status" value="1"/>
</dbReference>
<proteinExistence type="predicted"/>
<feature type="domain" description="Major facilitator superfamily (MFS) profile" evidence="7">
    <location>
        <begin position="1"/>
        <end position="478"/>
    </location>
</feature>
<dbReference type="InterPro" id="IPR036259">
    <property type="entry name" value="MFS_trans_sf"/>
</dbReference>
<feature type="transmembrane region" description="Helical" evidence="6">
    <location>
        <begin position="118"/>
        <end position="140"/>
    </location>
</feature>
<feature type="transmembrane region" description="Helical" evidence="6">
    <location>
        <begin position="345"/>
        <end position="362"/>
    </location>
</feature>
<dbReference type="InterPro" id="IPR020846">
    <property type="entry name" value="MFS_dom"/>
</dbReference>
<dbReference type="RefSeq" id="XP_024736228.1">
    <property type="nucleotide sequence ID" value="XM_024880476.1"/>
</dbReference>
<evidence type="ECO:0000256" key="2">
    <source>
        <dbReference type="ARBA" id="ARBA00022692"/>
    </source>
</evidence>
<evidence type="ECO:0000256" key="3">
    <source>
        <dbReference type="ARBA" id="ARBA00022989"/>
    </source>
</evidence>
<keyword evidence="9" id="KW-1185">Reference proteome</keyword>
<feature type="compositionally biased region" description="Pro residues" evidence="5">
    <location>
        <begin position="509"/>
        <end position="518"/>
    </location>
</feature>
<dbReference type="FunFam" id="1.20.1250.20:FF:000196">
    <property type="entry name" value="MFS toxin efflux pump (AflT)"/>
    <property type="match status" value="1"/>
</dbReference>
<evidence type="ECO:0000256" key="5">
    <source>
        <dbReference type="SAM" id="MobiDB-lite"/>
    </source>
</evidence>
<gene>
    <name evidence="8" type="ORF">K444DRAFT_614112</name>
</gene>
<dbReference type="GO" id="GO:0005886">
    <property type="term" value="C:plasma membrane"/>
    <property type="evidence" value="ECO:0007669"/>
    <property type="project" value="TreeGrafter"/>
</dbReference>
<dbReference type="FunCoup" id="A0A2J6T8H9">
    <property type="interactions" value="89"/>
</dbReference>
<dbReference type="OrthoDB" id="10021397at2759"/>
<dbReference type="Proteomes" id="UP000235371">
    <property type="component" value="Unassembled WGS sequence"/>
</dbReference>
<accession>A0A2J6T8H9</accession>
<keyword evidence="2 6" id="KW-0812">Transmembrane</keyword>
<dbReference type="Pfam" id="PF07690">
    <property type="entry name" value="MFS_1"/>
    <property type="match status" value="1"/>
</dbReference>
<feature type="transmembrane region" description="Helical" evidence="6">
    <location>
        <begin position="83"/>
        <end position="106"/>
    </location>
</feature>
<feature type="transmembrane region" description="Helical" evidence="6">
    <location>
        <begin position="28"/>
        <end position="46"/>
    </location>
</feature>
<sequence>MFLVALDRTILGTAIPKITDDFHSIDDIGWYASSYLLTLCGFQLIYGRLYTFYTGKWILLSTILLFEIGSAVCGSAPNSIAFIMGRVISGLGAAGIFSGCINIMVITIPLHKRPMYQGIFGAVFGLASICGPLVGGVFTTKVSWRWCFYINLPIGAIVVAIILFILKTPPKKNELTLREQFIKLDPIGTVFFLPGIISLLLALQWGGTTYAWSNWRIPFLFVVAGILLGIFIFVQFKMGDNATVPIRIIKQRSIASGAYFSACLPGSMMLVLYFLPQWFQAVKGVSAIHSGISTLPIVMSLVVSSALAGFITVKTGYYVSQLIACTVILSIGAGLLTTLKVDTNHSLWIAYEFIYGFGLGFGMQQAGMAAQTCLPKQDVMTGVALMFFMQGLGGAFFVPIGQVVFTQSLVKKLGSVADISPSMILHSGATEIRHIVPPQDLDKVLLAYNGALSDTLKVGAALAAITIVAGLTMEWKSVKEPKKGEAVSPKPEEKVGNVPTDTENAETDPSPPQTPEPLVPEKVGVQPNTREDGKGNE</sequence>
<dbReference type="PANTHER" id="PTHR23501:SF201">
    <property type="entry name" value="MFS AFLATOXIN EFFLUX PUMP"/>
    <property type="match status" value="1"/>
</dbReference>
<feature type="transmembrane region" description="Helical" evidence="6">
    <location>
        <begin position="318"/>
        <end position="339"/>
    </location>
</feature>
<feature type="transmembrane region" description="Helical" evidence="6">
    <location>
        <begin position="187"/>
        <end position="205"/>
    </location>
</feature>
<dbReference type="GeneID" id="36588553"/>
<dbReference type="EMBL" id="KZ613817">
    <property type="protein sequence ID" value="PMD59324.1"/>
    <property type="molecule type" value="Genomic_DNA"/>
</dbReference>
<evidence type="ECO:0000313" key="9">
    <source>
        <dbReference type="Proteomes" id="UP000235371"/>
    </source>
</evidence>
<keyword evidence="3 6" id="KW-1133">Transmembrane helix</keyword>
<evidence type="ECO:0000259" key="7">
    <source>
        <dbReference type="PROSITE" id="PS50850"/>
    </source>
</evidence>